<evidence type="ECO:0000256" key="1">
    <source>
        <dbReference type="ARBA" id="ARBA00004216"/>
    </source>
</evidence>
<feature type="compositionally biased region" description="Low complexity" evidence="8">
    <location>
        <begin position="171"/>
        <end position="198"/>
    </location>
</feature>
<feature type="domain" description="LIM zinc-binding" evidence="9">
    <location>
        <begin position="572"/>
        <end position="631"/>
    </location>
</feature>
<keyword evidence="4" id="KW-0677">Repeat</keyword>
<keyword evidence="12" id="KW-1185">Reference proteome</keyword>
<keyword evidence="3 7" id="KW-0479">Metal-binding</keyword>
<evidence type="ECO:0000256" key="4">
    <source>
        <dbReference type="ARBA" id="ARBA00022737"/>
    </source>
</evidence>
<feature type="region of interest" description="Disordered" evidence="8">
    <location>
        <begin position="402"/>
        <end position="422"/>
    </location>
</feature>
<comment type="caution">
    <text evidence="11">The sequence shown here is derived from an EMBL/GenBank/DDBJ whole genome shotgun (WGS) entry which is preliminary data.</text>
</comment>
<dbReference type="InterPro" id="IPR031847">
    <property type="entry name" value="PDLI1-4/Zasp-like_mid"/>
</dbReference>
<dbReference type="Proteomes" id="UP001274896">
    <property type="component" value="Unassembled WGS sequence"/>
</dbReference>
<evidence type="ECO:0000313" key="11">
    <source>
        <dbReference type="EMBL" id="KAK3522246.1"/>
    </source>
</evidence>
<feature type="compositionally biased region" description="Low complexity" evidence="8">
    <location>
        <begin position="217"/>
        <end position="226"/>
    </location>
</feature>
<dbReference type="GO" id="GO:0005912">
    <property type="term" value="C:adherens junction"/>
    <property type="evidence" value="ECO:0007669"/>
    <property type="project" value="TreeGrafter"/>
</dbReference>
<dbReference type="FunFam" id="2.10.110.10:FF:000014">
    <property type="entry name" value="PDZ and LIM domain protein 5"/>
    <property type="match status" value="1"/>
</dbReference>
<evidence type="ECO:0000313" key="12">
    <source>
        <dbReference type="Proteomes" id="UP001274896"/>
    </source>
</evidence>
<dbReference type="InterPro" id="IPR036034">
    <property type="entry name" value="PDZ_sf"/>
</dbReference>
<dbReference type="FunFam" id="2.30.42.10:FF:000019">
    <property type="entry name" value="LIM domain binding 3 isoform 1"/>
    <property type="match status" value="1"/>
</dbReference>
<dbReference type="EMBL" id="JAUCMX010000015">
    <property type="protein sequence ID" value="KAK3522246.1"/>
    <property type="molecule type" value="Genomic_DNA"/>
</dbReference>
<evidence type="ECO:0008006" key="13">
    <source>
        <dbReference type="Google" id="ProtNLM"/>
    </source>
</evidence>
<dbReference type="SUPFAM" id="SSF50156">
    <property type="entry name" value="PDZ domain-like"/>
    <property type="match status" value="1"/>
</dbReference>
<dbReference type="GO" id="GO:0031941">
    <property type="term" value="C:filamentous actin"/>
    <property type="evidence" value="ECO:0007669"/>
    <property type="project" value="TreeGrafter"/>
</dbReference>
<dbReference type="GO" id="GO:0003779">
    <property type="term" value="F:actin binding"/>
    <property type="evidence" value="ECO:0007669"/>
    <property type="project" value="TreeGrafter"/>
</dbReference>
<evidence type="ECO:0000259" key="9">
    <source>
        <dbReference type="PROSITE" id="PS50023"/>
    </source>
</evidence>
<dbReference type="AlphaFoldDB" id="A0AAE0QJU4"/>
<feature type="domain" description="PDZ" evidence="10">
    <location>
        <begin position="11"/>
        <end position="86"/>
    </location>
</feature>
<evidence type="ECO:0000256" key="6">
    <source>
        <dbReference type="ARBA" id="ARBA00023038"/>
    </source>
</evidence>
<evidence type="ECO:0000256" key="8">
    <source>
        <dbReference type="SAM" id="MobiDB-lite"/>
    </source>
</evidence>
<feature type="compositionally biased region" description="Pro residues" evidence="8">
    <location>
        <begin position="135"/>
        <end position="153"/>
    </location>
</feature>
<dbReference type="InterPro" id="IPR001478">
    <property type="entry name" value="PDZ"/>
</dbReference>
<dbReference type="PROSITE" id="PS50106">
    <property type="entry name" value="PDZ"/>
    <property type="match status" value="1"/>
</dbReference>
<dbReference type="SMART" id="SM00735">
    <property type="entry name" value="ZM"/>
    <property type="match status" value="1"/>
</dbReference>
<evidence type="ECO:0000259" key="10">
    <source>
        <dbReference type="PROSITE" id="PS50106"/>
    </source>
</evidence>
<dbReference type="CDD" id="cd09361">
    <property type="entry name" value="LIM1_Enigma_like"/>
    <property type="match status" value="1"/>
</dbReference>
<dbReference type="InterPro" id="IPR001781">
    <property type="entry name" value="Znf_LIM"/>
</dbReference>
<dbReference type="PROSITE" id="PS00478">
    <property type="entry name" value="LIM_DOMAIN_1"/>
    <property type="match status" value="1"/>
</dbReference>
<keyword evidence="2" id="KW-0963">Cytoplasm</keyword>
<dbReference type="InterPro" id="IPR050604">
    <property type="entry name" value="PDZ-LIM_domain"/>
</dbReference>
<comment type="subcellular location">
    <subcellularLocation>
        <location evidence="1">Cytoplasm</location>
        <location evidence="1">Myofibril</location>
        <location evidence="1">Sarcomere</location>
        <location evidence="1">Z line</location>
    </subcellularLocation>
</comment>
<reference evidence="11" key="1">
    <citation type="submission" date="2023-06" db="EMBL/GenBank/DDBJ databases">
        <title>Male Hemibagrus guttatus genome.</title>
        <authorList>
            <person name="Bian C."/>
        </authorList>
    </citation>
    <scope>NUCLEOTIDE SEQUENCE</scope>
    <source>
        <strain evidence="11">Male_cb2023</strain>
        <tissue evidence="11">Muscle</tissue>
    </source>
</reference>
<feature type="region of interest" description="Disordered" evidence="8">
    <location>
        <begin position="132"/>
        <end position="274"/>
    </location>
</feature>
<name>A0AAE0QJU4_9TELE</name>
<evidence type="ECO:0000256" key="2">
    <source>
        <dbReference type="ARBA" id="ARBA00022490"/>
    </source>
</evidence>
<dbReference type="Gene3D" id="2.10.110.10">
    <property type="entry name" value="Cysteine Rich Protein"/>
    <property type="match status" value="3"/>
</dbReference>
<dbReference type="PANTHER" id="PTHR24214">
    <property type="entry name" value="PDZ AND LIM DOMAIN PROTEIN ZASP"/>
    <property type="match status" value="1"/>
</dbReference>
<feature type="region of interest" description="Disordered" evidence="8">
    <location>
        <begin position="455"/>
        <end position="492"/>
    </location>
</feature>
<dbReference type="Gene3D" id="2.30.42.10">
    <property type="match status" value="1"/>
</dbReference>
<dbReference type="GO" id="GO:0030018">
    <property type="term" value="C:Z disc"/>
    <property type="evidence" value="ECO:0007669"/>
    <property type="project" value="UniProtKB-SubCell"/>
</dbReference>
<evidence type="ECO:0000256" key="3">
    <source>
        <dbReference type="ARBA" id="ARBA00022723"/>
    </source>
</evidence>
<dbReference type="Pfam" id="PF00412">
    <property type="entry name" value="LIM"/>
    <property type="match status" value="3"/>
</dbReference>
<gene>
    <name evidence="11" type="ORF">QTP70_034137</name>
</gene>
<dbReference type="Pfam" id="PF15936">
    <property type="entry name" value="DUF4749"/>
    <property type="match status" value="1"/>
</dbReference>
<dbReference type="SMART" id="SM00228">
    <property type="entry name" value="PDZ"/>
    <property type="match status" value="1"/>
</dbReference>
<keyword evidence="6 7" id="KW-0440">LIM domain</keyword>
<evidence type="ECO:0000256" key="5">
    <source>
        <dbReference type="ARBA" id="ARBA00022833"/>
    </source>
</evidence>
<dbReference type="PROSITE" id="PS50023">
    <property type="entry name" value="LIM_DOMAIN_2"/>
    <property type="match status" value="3"/>
</dbReference>
<dbReference type="GO" id="GO:0007507">
    <property type="term" value="P:heart development"/>
    <property type="evidence" value="ECO:0007669"/>
    <property type="project" value="TreeGrafter"/>
</dbReference>
<feature type="compositionally biased region" description="Low complexity" evidence="8">
    <location>
        <begin position="238"/>
        <end position="255"/>
    </location>
</feature>
<dbReference type="GO" id="GO:0030036">
    <property type="term" value="P:actin cytoskeleton organization"/>
    <property type="evidence" value="ECO:0007669"/>
    <property type="project" value="TreeGrafter"/>
</dbReference>
<dbReference type="FunFam" id="2.10.110.10:FF:000010">
    <property type="entry name" value="PDZ and LIM domain protein 5"/>
    <property type="match status" value="1"/>
</dbReference>
<dbReference type="GO" id="GO:0061061">
    <property type="term" value="P:muscle structure development"/>
    <property type="evidence" value="ECO:0007669"/>
    <property type="project" value="TreeGrafter"/>
</dbReference>
<feature type="compositionally biased region" description="Pro residues" evidence="8">
    <location>
        <begin position="199"/>
        <end position="214"/>
    </location>
</feature>
<dbReference type="GO" id="GO:0046872">
    <property type="term" value="F:metal ion binding"/>
    <property type="evidence" value="ECO:0007669"/>
    <property type="project" value="UniProtKB-KW"/>
</dbReference>
<dbReference type="CDD" id="cd06753">
    <property type="entry name" value="PDZ_PDLIM-like"/>
    <property type="match status" value="1"/>
</dbReference>
<evidence type="ECO:0000256" key="7">
    <source>
        <dbReference type="PROSITE-ProRule" id="PRU00125"/>
    </source>
</evidence>
<feature type="domain" description="LIM zinc-binding" evidence="9">
    <location>
        <begin position="506"/>
        <end position="571"/>
    </location>
</feature>
<protein>
    <recommendedName>
        <fullName evidence="13">PDZ and LIM domain protein 5-like</fullName>
    </recommendedName>
</protein>
<dbReference type="InterPro" id="IPR006643">
    <property type="entry name" value="Zasp-like_motif"/>
</dbReference>
<accession>A0AAE0QJU4</accession>
<sequence>MSSNYSVSLIGPSPWGFRLQGGKDFSMPLTISRLTDGGKAAMARISVGDVVLSIDGIATDTMTHLEAQNKIKACMGNLSLTLQRRRICFSAVIDLKVKTDCVECTLLSGLTRASSVPKGEVKKEESLEIIKPVPISQPPAPAPSAIPTNPPPGSAYNKTARPFGASSNFRAVSPSSTPAAPKASIPSASSAFTPAAPSQQPPPQPTQCPQPPFPLASSSTSRTVSSLNPANKPGPAYSPFSHSSSSSSSSSGSSSPARVTGPAPSSAPVVPQSSVYNTPINLYSNENACEVAMGQRRGLLEQQGGVEHQNGVPRKPVTDTELVVNHGSHLSDASKKRLIEDTEDWRPRTGTSQSRSFRILAQMTGTENEQAQENSPGKNEAVEDVHANTHATSMVKTMAKVSRTGNGVSPPTTVPAKSWKAGNTADPRAAHGLAKTPFYFCLSETRALGSSHNPDLPKAGVPAVHTGRVTGGVPKGPDRPTPQPHPKDQDSLVQRAEHIPAGTRTPMCGHCNMVIRLFRSSTMGPFLVAMGKSWHPEEFNCAHCHSSLAEVGFVEERGAVYCEHCYEQFFAPACCRCQQKILGEVINALKQTWHVYCFLCTSCQQPIRNNTFHLEDGQPYCERDYYSLFGTSCHGCDFPIEAGDKFLEALGVTWHDTCFVCSVCSTSLEGQTFFSKKDKPLCKKHAHTVKI</sequence>
<organism evidence="11 12">
    <name type="scientific">Hemibagrus guttatus</name>
    <dbReference type="NCBI Taxonomy" id="175788"/>
    <lineage>
        <taxon>Eukaryota</taxon>
        <taxon>Metazoa</taxon>
        <taxon>Chordata</taxon>
        <taxon>Craniata</taxon>
        <taxon>Vertebrata</taxon>
        <taxon>Euteleostomi</taxon>
        <taxon>Actinopterygii</taxon>
        <taxon>Neopterygii</taxon>
        <taxon>Teleostei</taxon>
        <taxon>Ostariophysi</taxon>
        <taxon>Siluriformes</taxon>
        <taxon>Bagridae</taxon>
        <taxon>Hemibagrus</taxon>
    </lineage>
</organism>
<dbReference type="FunFam" id="2.10.110.10:FF:000020">
    <property type="entry name" value="PDZ and LIM domain protein 5"/>
    <property type="match status" value="1"/>
</dbReference>
<proteinExistence type="predicted"/>
<dbReference type="GO" id="GO:0051371">
    <property type="term" value="F:muscle alpha-actinin binding"/>
    <property type="evidence" value="ECO:0007669"/>
    <property type="project" value="TreeGrafter"/>
</dbReference>
<dbReference type="SMART" id="SM00132">
    <property type="entry name" value="LIM"/>
    <property type="match status" value="3"/>
</dbReference>
<dbReference type="Pfam" id="PF00595">
    <property type="entry name" value="PDZ"/>
    <property type="match status" value="1"/>
</dbReference>
<feature type="compositionally biased region" description="Low complexity" evidence="8">
    <location>
        <begin position="262"/>
        <end position="274"/>
    </location>
</feature>
<dbReference type="GO" id="GO:0001725">
    <property type="term" value="C:stress fiber"/>
    <property type="evidence" value="ECO:0007669"/>
    <property type="project" value="TreeGrafter"/>
</dbReference>
<feature type="domain" description="LIM zinc-binding" evidence="9">
    <location>
        <begin position="632"/>
        <end position="691"/>
    </location>
</feature>
<dbReference type="SUPFAM" id="SSF57716">
    <property type="entry name" value="Glucocorticoid receptor-like (DNA-binding domain)"/>
    <property type="match status" value="2"/>
</dbReference>
<dbReference type="PANTHER" id="PTHR24214:SF32">
    <property type="entry name" value="PDZ AND LIM DOMAIN PROTEIN 5"/>
    <property type="match status" value="1"/>
</dbReference>
<keyword evidence="5 7" id="KW-0862">Zinc</keyword>